<gene>
    <name evidence="2" type="ORF">A2642_01750</name>
</gene>
<feature type="domain" description="Transcriptional repressor PaaX-like central Cas2-like" evidence="1">
    <location>
        <begin position="97"/>
        <end position="173"/>
    </location>
</feature>
<evidence type="ECO:0000259" key="1">
    <source>
        <dbReference type="Pfam" id="PF20803"/>
    </source>
</evidence>
<comment type="caution">
    <text evidence="2">The sequence shown here is derived from an EMBL/GenBank/DDBJ whole genome shotgun (WGS) entry which is preliminary data.</text>
</comment>
<sequence length="181" mass="21696">MDNKVDFKKIILTTVATTGILAIAALAPNALQVIKPFLKHKKKYNLKYYLNQKAQKLIKDGFLKIDTENGRQFLSLTQKGERKLLYYRVTDRKKNIKWDGKWRVVIFDVWENARQKRNLLRMEIKEFGFIQLQRSVWIYPYECADFIELLKTDLSFGKNIRYMIVESLDFDENLRKYFKLK</sequence>
<dbReference type="PANTHER" id="PTHR30319">
    <property type="entry name" value="PHENYLACETIC ACID REGULATOR-RELATED TRANSCRIPTIONAL REPRESSOR"/>
    <property type="match status" value="1"/>
</dbReference>
<protein>
    <recommendedName>
        <fullName evidence="1">Transcriptional repressor PaaX-like central Cas2-like domain-containing protein</fullName>
    </recommendedName>
</protein>
<evidence type="ECO:0000313" key="3">
    <source>
        <dbReference type="Proteomes" id="UP000178700"/>
    </source>
</evidence>
<evidence type="ECO:0000313" key="2">
    <source>
        <dbReference type="EMBL" id="OGI64457.1"/>
    </source>
</evidence>
<name>A0A1F6V458_9BACT</name>
<dbReference type="EMBL" id="MFTJ01000052">
    <property type="protein sequence ID" value="OGI64457.1"/>
    <property type="molecule type" value="Genomic_DNA"/>
</dbReference>
<reference evidence="2 3" key="1">
    <citation type="journal article" date="2016" name="Nat. Commun.">
        <title>Thousands of microbial genomes shed light on interconnected biogeochemical processes in an aquifer system.</title>
        <authorList>
            <person name="Anantharaman K."/>
            <person name="Brown C.T."/>
            <person name="Hug L.A."/>
            <person name="Sharon I."/>
            <person name="Castelle C.J."/>
            <person name="Probst A.J."/>
            <person name="Thomas B.C."/>
            <person name="Singh A."/>
            <person name="Wilkins M.J."/>
            <person name="Karaoz U."/>
            <person name="Brodie E.L."/>
            <person name="Williams K.H."/>
            <person name="Hubbard S.S."/>
            <person name="Banfield J.F."/>
        </authorList>
    </citation>
    <scope>NUCLEOTIDE SEQUENCE [LARGE SCALE GENOMIC DNA]</scope>
</reference>
<dbReference type="GO" id="GO:0006351">
    <property type="term" value="P:DNA-templated transcription"/>
    <property type="evidence" value="ECO:0007669"/>
    <property type="project" value="TreeGrafter"/>
</dbReference>
<dbReference type="Proteomes" id="UP000178700">
    <property type="component" value="Unassembled WGS sequence"/>
</dbReference>
<dbReference type="AlphaFoldDB" id="A0A1F6V458"/>
<dbReference type="Pfam" id="PF20803">
    <property type="entry name" value="PaaX_M"/>
    <property type="match status" value="1"/>
</dbReference>
<organism evidence="2 3">
    <name type="scientific">Candidatus Nomurabacteria bacterium RIFCSPHIGHO2_01_FULL_39_10</name>
    <dbReference type="NCBI Taxonomy" id="1801733"/>
    <lineage>
        <taxon>Bacteria</taxon>
        <taxon>Candidatus Nomuraibacteriota</taxon>
    </lineage>
</organism>
<proteinExistence type="predicted"/>
<dbReference type="PANTHER" id="PTHR30319:SF1">
    <property type="entry name" value="TRANSCRIPTIONAL REPRESSOR PAAX"/>
    <property type="match status" value="1"/>
</dbReference>
<dbReference type="Gene3D" id="3.30.70.2650">
    <property type="match status" value="1"/>
</dbReference>
<accession>A0A1F6V458</accession>
<dbReference type="InterPro" id="IPR048846">
    <property type="entry name" value="PaaX-like_central"/>
</dbReference>